<dbReference type="SUPFAM" id="SSF53335">
    <property type="entry name" value="S-adenosyl-L-methionine-dependent methyltransferases"/>
    <property type="match status" value="1"/>
</dbReference>
<dbReference type="RefSeq" id="WP_109763200.1">
    <property type="nucleotide sequence ID" value="NZ_QGGU01000005.1"/>
</dbReference>
<evidence type="ECO:0000256" key="3">
    <source>
        <dbReference type="ARBA" id="ARBA00022691"/>
    </source>
</evidence>
<keyword evidence="2 5" id="KW-0808">Transferase</keyword>
<dbReference type="AlphaFoldDB" id="A0A316FT99"/>
<dbReference type="InterPro" id="IPR029063">
    <property type="entry name" value="SAM-dependent_MTases_sf"/>
</dbReference>
<dbReference type="GO" id="GO:0008757">
    <property type="term" value="F:S-adenosylmethionine-dependent methyltransferase activity"/>
    <property type="evidence" value="ECO:0007669"/>
    <property type="project" value="InterPro"/>
</dbReference>
<proteinExistence type="predicted"/>
<dbReference type="InterPro" id="IPR046977">
    <property type="entry name" value="RsmC/RlmG"/>
</dbReference>
<dbReference type="Pfam" id="PF05175">
    <property type="entry name" value="MTS"/>
    <property type="match status" value="1"/>
</dbReference>
<gene>
    <name evidence="5" type="ORF">C8D97_105124</name>
</gene>
<keyword evidence="3" id="KW-0949">S-adenosyl-L-methionine</keyword>
<dbReference type="InterPro" id="IPR007848">
    <property type="entry name" value="Small_mtfrase_dom"/>
</dbReference>
<evidence type="ECO:0000259" key="4">
    <source>
        <dbReference type="Pfam" id="PF05175"/>
    </source>
</evidence>
<feature type="domain" description="Methyltransferase small" evidence="4">
    <location>
        <begin position="27"/>
        <end position="192"/>
    </location>
</feature>
<keyword evidence="1 5" id="KW-0489">Methyltransferase</keyword>
<dbReference type="PANTHER" id="PTHR47816:SF4">
    <property type="entry name" value="RIBOSOMAL RNA SMALL SUBUNIT METHYLTRANSFERASE C"/>
    <property type="match status" value="1"/>
</dbReference>
<dbReference type="OrthoDB" id="29650at2"/>
<reference evidence="5 6" key="1">
    <citation type="submission" date="2018-05" db="EMBL/GenBank/DDBJ databases">
        <title>Genomic Encyclopedia of Type Strains, Phase IV (KMG-IV): sequencing the most valuable type-strain genomes for metagenomic binning, comparative biology and taxonomic classification.</title>
        <authorList>
            <person name="Goeker M."/>
        </authorList>
    </citation>
    <scope>NUCLEOTIDE SEQUENCE [LARGE SCALE GENOMIC DNA]</scope>
    <source>
        <strain evidence="5 6">DSM 25350</strain>
    </source>
</reference>
<evidence type="ECO:0000313" key="6">
    <source>
        <dbReference type="Proteomes" id="UP000245790"/>
    </source>
</evidence>
<protein>
    <submittedName>
        <fullName evidence="5">16S rRNA m(2)G 1207 methyltransferase</fullName>
    </submittedName>
</protein>
<evidence type="ECO:0000256" key="1">
    <source>
        <dbReference type="ARBA" id="ARBA00022603"/>
    </source>
</evidence>
<dbReference type="Proteomes" id="UP000245790">
    <property type="component" value="Unassembled WGS sequence"/>
</dbReference>
<organism evidence="5 6">
    <name type="scientific">Pleionea mediterranea</name>
    <dbReference type="NCBI Taxonomy" id="523701"/>
    <lineage>
        <taxon>Bacteria</taxon>
        <taxon>Pseudomonadati</taxon>
        <taxon>Pseudomonadota</taxon>
        <taxon>Gammaproteobacteria</taxon>
        <taxon>Oceanospirillales</taxon>
        <taxon>Pleioneaceae</taxon>
        <taxon>Pleionea</taxon>
    </lineage>
</organism>
<dbReference type="CDD" id="cd02440">
    <property type="entry name" value="AdoMet_MTases"/>
    <property type="match status" value="1"/>
</dbReference>
<keyword evidence="6" id="KW-1185">Reference proteome</keyword>
<dbReference type="PANTHER" id="PTHR47816">
    <property type="entry name" value="RIBOSOMAL RNA SMALL SUBUNIT METHYLTRANSFERASE C"/>
    <property type="match status" value="1"/>
</dbReference>
<evidence type="ECO:0000256" key="2">
    <source>
        <dbReference type="ARBA" id="ARBA00022679"/>
    </source>
</evidence>
<sequence length="198" mass="21802">MTPAKLPITEKLRTPLSFTTELKGHPLKFQSTWGVFSPREVDEGSRLLLDHISLSADADCFDLGCGYGVLGITLAKMAPDGTTLMADKDFVAVDYANENAQLNSASNAKAILSNGFEQLNDEKFDVIVSNIPAKVGNEMLTLFLYDALEHLKPGGQFYVVTINGLRQFMKRNFNDVFGNYKKHKQGKNYTVASATKVS</sequence>
<name>A0A316FT99_9GAMM</name>
<evidence type="ECO:0000313" key="5">
    <source>
        <dbReference type="EMBL" id="PWK51809.1"/>
    </source>
</evidence>
<accession>A0A316FT99</accession>
<dbReference type="GO" id="GO:0032259">
    <property type="term" value="P:methylation"/>
    <property type="evidence" value="ECO:0007669"/>
    <property type="project" value="UniProtKB-KW"/>
</dbReference>
<comment type="caution">
    <text evidence="5">The sequence shown here is derived from an EMBL/GenBank/DDBJ whole genome shotgun (WGS) entry which is preliminary data.</text>
</comment>
<dbReference type="EMBL" id="QGGU01000005">
    <property type="protein sequence ID" value="PWK51809.1"/>
    <property type="molecule type" value="Genomic_DNA"/>
</dbReference>
<dbReference type="Gene3D" id="3.40.50.150">
    <property type="entry name" value="Vaccinia Virus protein VP39"/>
    <property type="match status" value="1"/>
</dbReference>